<gene>
    <name evidence="5" type="ORF">C2845_PM07G40330</name>
</gene>
<comment type="function">
    <text evidence="3">Involved in regulation of actin and microtubule organization. Part of a WAVE complex that activates the Arp2/3 complex.</text>
</comment>
<protein>
    <recommendedName>
        <fullName evidence="7">Protein ABIL3-like</fullName>
    </recommendedName>
</protein>
<proteinExistence type="inferred from homology"/>
<dbReference type="Proteomes" id="UP000275267">
    <property type="component" value="Unassembled WGS sequence"/>
</dbReference>
<evidence type="ECO:0000256" key="4">
    <source>
        <dbReference type="SAM" id="MobiDB-lite"/>
    </source>
</evidence>
<feature type="compositionally biased region" description="Basic and acidic residues" evidence="4">
    <location>
        <begin position="281"/>
        <end position="293"/>
    </location>
</feature>
<dbReference type="InterPro" id="IPR028457">
    <property type="entry name" value="ABI"/>
</dbReference>
<dbReference type="EMBL" id="PQIB02000004">
    <property type="protein sequence ID" value="RLN23338.1"/>
    <property type="molecule type" value="Genomic_DNA"/>
</dbReference>
<evidence type="ECO:0000256" key="2">
    <source>
        <dbReference type="ARBA" id="ARBA00011513"/>
    </source>
</evidence>
<evidence type="ECO:0008006" key="7">
    <source>
        <dbReference type="Google" id="ProtNLM"/>
    </source>
</evidence>
<keyword evidence="6" id="KW-1185">Reference proteome</keyword>
<sequence>MEAVAMSPSSVSSHIHDAASITDDMSLQEGLLFPDTLKDLRNLRSQLYSAAEYFEVFYRNNSHKSTVMTSLKDYTVDALVSTVDHLGFVSYKVDNLVSEKADEVNETEFLVSSVEQRVRICQQTMDQEGRSQQALLIKGPKYHRRMDLLESSIHPVSEPPRYNKQYTSRKMHKSQSSYCVVDFQLLPPAISTPGCRQATTRRARSPSPTPKDAYHRSRSLSPSRKAQAKSPSPRIVNSNTKEIRAGSPIPDSNPLARSSTVARKPPVNSKHLRQTSMQLHTDWDHHKEQEKSSSKGRGFLKSLLTRRRWRNDESLYSYLDEY</sequence>
<evidence type="ECO:0000256" key="1">
    <source>
        <dbReference type="ARBA" id="ARBA00010020"/>
    </source>
</evidence>
<comment type="caution">
    <text evidence="5">The sequence shown here is derived from an EMBL/GenBank/DDBJ whole genome shotgun (WGS) entry which is preliminary data.</text>
</comment>
<dbReference type="PANTHER" id="PTHR10460:SF10">
    <property type="entry name" value="PROTEIN ABIL3"/>
    <property type="match status" value="1"/>
</dbReference>
<accession>A0A3L6SL20</accession>
<evidence type="ECO:0000313" key="5">
    <source>
        <dbReference type="EMBL" id="RLN23338.1"/>
    </source>
</evidence>
<dbReference type="OrthoDB" id="1927036at2759"/>
<comment type="similarity">
    <text evidence="1">Belongs to the ABI family.</text>
</comment>
<dbReference type="Gene3D" id="6.10.140.1620">
    <property type="match status" value="1"/>
</dbReference>
<reference evidence="6" key="1">
    <citation type="journal article" date="2019" name="Nat. Commun.">
        <title>The genome of broomcorn millet.</title>
        <authorList>
            <person name="Zou C."/>
            <person name="Miki D."/>
            <person name="Li D."/>
            <person name="Tang Q."/>
            <person name="Xiao L."/>
            <person name="Rajput S."/>
            <person name="Deng P."/>
            <person name="Jia W."/>
            <person name="Huang R."/>
            <person name="Zhang M."/>
            <person name="Sun Y."/>
            <person name="Hu J."/>
            <person name="Fu X."/>
            <person name="Schnable P.S."/>
            <person name="Li F."/>
            <person name="Zhang H."/>
            <person name="Feng B."/>
            <person name="Zhu X."/>
            <person name="Liu R."/>
            <person name="Schnable J.C."/>
            <person name="Zhu J.-K."/>
            <person name="Zhang H."/>
        </authorList>
    </citation>
    <scope>NUCLEOTIDE SEQUENCE [LARGE SCALE GENOMIC DNA]</scope>
</reference>
<name>A0A3L6SL20_PANMI</name>
<evidence type="ECO:0000313" key="6">
    <source>
        <dbReference type="Proteomes" id="UP000275267"/>
    </source>
</evidence>
<feature type="region of interest" description="Disordered" evidence="4">
    <location>
        <begin position="191"/>
        <end position="300"/>
    </location>
</feature>
<comment type="subunit">
    <text evidence="2">Binds SCAR.</text>
</comment>
<organism evidence="5 6">
    <name type="scientific">Panicum miliaceum</name>
    <name type="common">Proso millet</name>
    <name type="synonym">Broomcorn millet</name>
    <dbReference type="NCBI Taxonomy" id="4540"/>
    <lineage>
        <taxon>Eukaryota</taxon>
        <taxon>Viridiplantae</taxon>
        <taxon>Streptophyta</taxon>
        <taxon>Embryophyta</taxon>
        <taxon>Tracheophyta</taxon>
        <taxon>Spermatophyta</taxon>
        <taxon>Magnoliopsida</taxon>
        <taxon>Liliopsida</taxon>
        <taxon>Poales</taxon>
        <taxon>Poaceae</taxon>
        <taxon>PACMAD clade</taxon>
        <taxon>Panicoideae</taxon>
        <taxon>Panicodae</taxon>
        <taxon>Paniceae</taxon>
        <taxon>Panicinae</taxon>
        <taxon>Panicum</taxon>
        <taxon>Panicum sect. Panicum</taxon>
    </lineage>
</organism>
<dbReference type="STRING" id="4540.A0A3L6SL20"/>
<dbReference type="PANTHER" id="PTHR10460">
    <property type="entry name" value="ABL INTERACTOR FAMILY MEMBER"/>
    <property type="match status" value="1"/>
</dbReference>
<evidence type="ECO:0000256" key="3">
    <source>
        <dbReference type="ARBA" id="ARBA00025223"/>
    </source>
</evidence>
<dbReference type="AlphaFoldDB" id="A0A3L6SL20"/>